<dbReference type="InterPro" id="IPR001611">
    <property type="entry name" value="Leu-rich_rpt"/>
</dbReference>
<dbReference type="InterPro" id="IPR035897">
    <property type="entry name" value="Toll_tir_struct_dom_sf"/>
</dbReference>
<dbReference type="SMART" id="SM00365">
    <property type="entry name" value="LRR_SD22"/>
    <property type="match status" value="5"/>
</dbReference>
<dbReference type="PANTHER" id="PTHR24366">
    <property type="entry name" value="IG(IMMUNOGLOBULIN) AND LRR(LEUCINE RICH REPEAT) DOMAINS"/>
    <property type="match status" value="1"/>
</dbReference>
<dbReference type="Proteomes" id="UP000319175">
    <property type="component" value="Unassembled WGS sequence"/>
</dbReference>
<keyword evidence="1" id="KW-0433">Leucine-rich repeat</keyword>
<dbReference type="Gene3D" id="3.40.50.300">
    <property type="entry name" value="P-loop containing nucleotide triphosphate hydrolases"/>
    <property type="match status" value="1"/>
</dbReference>
<reference evidence="5 6" key="1">
    <citation type="submission" date="2019-06" db="EMBL/GenBank/DDBJ databases">
        <title>Flavobacterium sp. MaA-Y11 from geoumgang.</title>
        <authorList>
            <person name="Jeong S."/>
        </authorList>
    </citation>
    <scope>NUCLEOTIDE SEQUENCE [LARGE SCALE GENOMIC DNA]</scope>
    <source>
        <strain evidence="5 6">MaA-Y11</strain>
    </source>
</reference>
<dbReference type="PRINTS" id="PR00449">
    <property type="entry name" value="RASTRNSFRMNG"/>
</dbReference>
<dbReference type="RefSeq" id="WP_139999876.1">
    <property type="nucleotide sequence ID" value="NZ_VFJE01000052.1"/>
</dbReference>
<proteinExistence type="predicted"/>
<dbReference type="PROSITE" id="PS51450">
    <property type="entry name" value="LRR"/>
    <property type="match status" value="4"/>
</dbReference>
<dbReference type="OrthoDB" id="1148122at2"/>
<evidence type="ECO:0000256" key="2">
    <source>
        <dbReference type="ARBA" id="ARBA00022737"/>
    </source>
</evidence>
<dbReference type="GO" id="GO:0007165">
    <property type="term" value="P:signal transduction"/>
    <property type="evidence" value="ECO:0007669"/>
    <property type="project" value="InterPro"/>
</dbReference>
<dbReference type="Gene3D" id="3.80.10.10">
    <property type="entry name" value="Ribonuclease Inhibitor"/>
    <property type="match status" value="2"/>
</dbReference>
<dbReference type="SUPFAM" id="SSF52058">
    <property type="entry name" value="L domain-like"/>
    <property type="match status" value="1"/>
</dbReference>
<dbReference type="Gene3D" id="3.40.50.10140">
    <property type="entry name" value="Toll/interleukin-1 receptor homology (TIR) domain"/>
    <property type="match status" value="1"/>
</dbReference>
<dbReference type="Gene3D" id="1.10.10.10">
    <property type="entry name" value="Winged helix-like DNA-binding domain superfamily/Winged helix DNA-binding domain"/>
    <property type="match status" value="1"/>
</dbReference>
<dbReference type="InterPro" id="IPR025875">
    <property type="entry name" value="Leu-rich_rpt_4"/>
</dbReference>
<dbReference type="InterPro" id="IPR032675">
    <property type="entry name" value="LRR_dom_sf"/>
</dbReference>
<evidence type="ECO:0000313" key="6">
    <source>
        <dbReference type="Proteomes" id="UP000319175"/>
    </source>
</evidence>
<dbReference type="InterPro" id="IPR036388">
    <property type="entry name" value="WH-like_DNA-bd_sf"/>
</dbReference>
<comment type="caution">
    <text evidence="5">The sequence shown here is derived from an EMBL/GenBank/DDBJ whole genome shotgun (WGS) entry which is preliminary data.</text>
</comment>
<evidence type="ECO:0000259" key="3">
    <source>
        <dbReference type="Pfam" id="PF13676"/>
    </source>
</evidence>
<dbReference type="Pfam" id="PF16095">
    <property type="entry name" value="COR-A"/>
    <property type="match status" value="1"/>
</dbReference>
<name>A0A501QC36_9FLAO</name>
<evidence type="ECO:0000313" key="5">
    <source>
        <dbReference type="EMBL" id="TPD70490.1"/>
    </source>
</evidence>
<keyword evidence="2" id="KW-0677">Repeat</keyword>
<feature type="domain" description="COR" evidence="4">
    <location>
        <begin position="723"/>
        <end position="823"/>
    </location>
</feature>
<dbReference type="InterPro" id="IPR003591">
    <property type="entry name" value="Leu-rich_rpt_typical-subtyp"/>
</dbReference>
<dbReference type="InterPro" id="IPR032171">
    <property type="entry name" value="COR-A"/>
</dbReference>
<dbReference type="SUPFAM" id="SSF52540">
    <property type="entry name" value="P-loop containing nucleoside triphosphate hydrolases"/>
    <property type="match status" value="1"/>
</dbReference>
<dbReference type="SUPFAM" id="SSF52200">
    <property type="entry name" value="Toll/Interleukin receptor TIR domain"/>
    <property type="match status" value="1"/>
</dbReference>
<sequence length="1134" mass="133612">MESTKPEIIISIEERYNLKLEKLYGFQNITDHPQSYKIDENNNITEINLNNCRLISLHRLRYLKSLKKICLAGNSIRNIETLEQLTELEYLDVSNNKIEDISILKQLISLRYLNISNNRVYDISPIYDHLKNDLYLIAEDNPTLYPSEKISINRNGDVIEWFNYLWRYVNNRIEDNLQTKEEILDLGNCGITDLSRFPLLYKCTHLKVLILSNEWAIYDGTWYRRTSLNEGLPNNIFHVPSEFSNLQNLEHLIVGGDWNSKKNNFWNRWRIKNFSIFNKLSNLKYLNLSNNLITGNINLNKLKQIEILHLNNNKITSITTSSYFEKTKELYLSNNYIFDTSFLNKFPRIETIDLHSNRIKTLLPIQELIERIFINDSKWQKHSINLSQNPLANPPLEVVSQGNEYVLAYFKQYQAEKDIKIRPYINRDIKLVLVGNSDVGKSTLTEYFLTENWNTTISSTHWMAVKPWSIKYKNQKYNIRIFDFGGQEYYHDTHYLFFTDQTAYLLLWNEQSNKYGEVLIEQRQDNGSLKMNKVQCFPLEYWLNSIEYHTKNKRISTDEKRIREILKERDIDIQNNIRFAENWTEKVIQSTEDIDRELEDVPNILITQNKIDNVHDLKFLNERSLKKSYPKIFEYASLSVKTERGMDNFKEILFELLDKIPLTNKQFLGTWGIVKKEIEIGNCPSKKISITEFKKYCNDIIKSIRQFEIVRSELARGVLFSTTDVISFAQYLNNIGLILYFPENEKLKNYVFLNQKDILQKIYDILLDLHKMNGKFNKDYVKNTLGKSNFDSECEMIINIMSHFKMIFEHPSDVDYYIAPLYLPSEPPKSVKIFLSTFQKPICKFIFNSFIHKHIILEFFQKHGKAVLKDTNNGESYLYWKNGVVLKDIETHEIVLVKFCNVDKANKKAYIDVYKLENSGNSLFSDDVIKTLEEICIDKDVTKTVTVDGENFIPISVIHKAEDNKNWIFHHEEKYYDLKQFKQYLKQDLKMKKIFISYSKEDTPYLVKLENHLSVLKRNGTIDTWNCRQLLPGEKWDGKIKHELEEADIILFLVSDDFLATDYIWDIEIKRAIERENENPEKVKVVPIIVRDCYWEGSPLGAYNSTPGKAQVLTASSNIDLAFKDAVLGIMDII</sequence>
<accession>A0A501QC36</accession>
<dbReference type="AlphaFoldDB" id="A0A501QC36"/>
<evidence type="ECO:0000259" key="4">
    <source>
        <dbReference type="Pfam" id="PF16095"/>
    </source>
</evidence>
<dbReference type="Pfam" id="PF13676">
    <property type="entry name" value="TIR_2"/>
    <property type="match status" value="1"/>
</dbReference>
<dbReference type="PANTHER" id="PTHR24366:SF96">
    <property type="entry name" value="LEUCINE RICH REPEAT CONTAINING 53"/>
    <property type="match status" value="1"/>
</dbReference>
<dbReference type="InterPro" id="IPR000157">
    <property type="entry name" value="TIR_dom"/>
</dbReference>
<keyword evidence="6" id="KW-1185">Reference proteome</keyword>
<dbReference type="InterPro" id="IPR027417">
    <property type="entry name" value="P-loop_NTPase"/>
</dbReference>
<gene>
    <name evidence="5" type="ORF">FJA49_06020</name>
</gene>
<protein>
    <submittedName>
        <fullName evidence="5">TIR domain-containing protein</fullName>
    </submittedName>
</protein>
<dbReference type="EMBL" id="VFJE01000052">
    <property type="protein sequence ID" value="TPD70490.1"/>
    <property type="molecule type" value="Genomic_DNA"/>
</dbReference>
<organism evidence="5 6">
    <name type="scientific">Flavobacterium microcysteis</name>
    <dbReference type="NCBI Taxonomy" id="2596891"/>
    <lineage>
        <taxon>Bacteria</taxon>
        <taxon>Pseudomonadati</taxon>
        <taxon>Bacteroidota</taxon>
        <taxon>Flavobacteriia</taxon>
        <taxon>Flavobacteriales</taxon>
        <taxon>Flavobacteriaceae</taxon>
        <taxon>Flavobacterium</taxon>
    </lineage>
</organism>
<dbReference type="SMART" id="SM00369">
    <property type="entry name" value="LRR_TYP"/>
    <property type="match status" value="4"/>
</dbReference>
<dbReference type="Pfam" id="PF12799">
    <property type="entry name" value="LRR_4"/>
    <property type="match status" value="1"/>
</dbReference>
<evidence type="ECO:0000256" key="1">
    <source>
        <dbReference type="ARBA" id="ARBA00022614"/>
    </source>
</evidence>
<dbReference type="Pfam" id="PF08477">
    <property type="entry name" value="Roc"/>
    <property type="match status" value="1"/>
</dbReference>
<feature type="domain" description="TIR" evidence="3">
    <location>
        <begin position="994"/>
        <end position="1095"/>
    </location>
</feature>